<dbReference type="Gene3D" id="2.20.70.10">
    <property type="match status" value="1"/>
</dbReference>
<dbReference type="EMBL" id="JAHRHJ020000006">
    <property type="protein sequence ID" value="KAH9312676.1"/>
    <property type="molecule type" value="Genomic_DNA"/>
</dbReference>
<organism evidence="5 6">
    <name type="scientific">Taxus chinensis</name>
    <name type="common">Chinese yew</name>
    <name type="synonym">Taxus wallichiana var. chinensis</name>
    <dbReference type="NCBI Taxonomy" id="29808"/>
    <lineage>
        <taxon>Eukaryota</taxon>
        <taxon>Viridiplantae</taxon>
        <taxon>Streptophyta</taxon>
        <taxon>Embryophyta</taxon>
        <taxon>Tracheophyta</taxon>
        <taxon>Spermatophyta</taxon>
        <taxon>Pinopsida</taxon>
        <taxon>Pinidae</taxon>
        <taxon>Conifers II</taxon>
        <taxon>Cupressales</taxon>
        <taxon>Taxaceae</taxon>
        <taxon>Taxus</taxon>
    </lineage>
</organism>
<keyword evidence="2" id="KW-0963">Cytoplasm</keyword>
<evidence type="ECO:0000313" key="5">
    <source>
        <dbReference type="EMBL" id="KAH9312676.1"/>
    </source>
</evidence>
<dbReference type="PANTHER" id="PTHR14791">
    <property type="entry name" value="BOMB/KIRA PROTEINS"/>
    <property type="match status" value="1"/>
</dbReference>
<evidence type="ECO:0000256" key="1">
    <source>
        <dbReference type="ARBA" id="ARBA00004496"/>
    </source>
</evidence>
<sequence>MGHIKLKSCPVCCSASEQYGSIDNGGMFCPCSSLRSDSAANQPVEQKKRSFDEMQVIRMHMGFLSMQSMASLSKVPKTEKVDGECAENDCCYETKSIASVRSREIELCCEPLPKDWEQFLDLESGKFYYINKSSGKRTKRDPRPILKEIQKDINAPFSSACGNTEGEDSESCLSTNSSNKSSGILILKRPFECKKSVEHDARLAILK</sequence>
<feature type="non-terminal residue" evidence="5">
    <location>
        <position position="1"/>
    </location>
</feature>
<dbReference type="SUPFAM" id="SSF51045">
    <property type="entry name" value="WW domain"/>
    <property type="match status" value="1"/>
</dbReference>
<dbReference type="PANTHER" id="PTHR14791:SF29">
    <property type="entry name" value="PROTEIN KIBRA"/>
    <property type="match status" value="1"/>
</dbReference>
<dbReference type="InterPro" id="IPR001202">
    <property type="entry name" value="WW_dom"/>
</dbReference>
<feature type="domain" description="WW" evidence="4">
    <location>
        <begin position="110"/>
        <end position="144"/>
    </location>
</feature>
<dbReference type="AlphaFoldDB" id="A0AA38FXX0"/>
<comment type="caution">
    <text evidence="5">The sequence shown here is derived from an EMBL/GenBank/DDBJ whole genome shotgun (WGS) entry which is preliminary data.</text>
</comment>
<evidence type="ECO:0000259" key="4">
    <source>
        <dbReference type="PROSITE" id="PS50020"/>
    </source>
</evidence>
<evidence type="ECO:0000313" key="6">
    <source>
        <dbReference type="Proteomes" id="UP000824469"/>
    </source>
</evidence>
<keyword evidence="6" id="KW-1185">Reference proteome</keyword>
<keyword evidence="3" id="KW-0597">Phosphoprotein</keyword>
<dbReference type="PROSITE" id="PS50020">
    <property type="entry name" value="WW_DOMAIN_2"/>
    <property type="match status" value="1"/>
</dbReference>
<dbReference type="InterPro" id="IPR051105">
    <property type="entry name" value="WWC/KIBRA_Hippo_Reg"/>
</dbReference>
<reference evidence="5 6" key="1">
    <citation type="journal article" date="2021" name="Nat. Plants">
        <title>The Taxus genome provides insights into paclitaxel biosynthesis.</title>
        <authorList>
            <person name="Xiong X."/>
            <person name="Gou J."/>
            <person name="Liao Q."/>
            <person name="Li Y."/>
            <person name="Zhou Q."/>
            <person name="Bi G."/>
            <person name="Li C."/>
            <person name="Du R."/>
            <person name="Wang X."/>
            <person name="Sun T."/>
            <person name="Guo L."/>
            <person name="Liang H."/>
            <person name="Lu P."/>
            <person name="Wu Y."/>
            <person name="Zhang Z."/>
            <person name="Ro D.K."/>
            <person name="Shang Y."/>
            <person name="Huang S."/>
            <person name="Yan J."/>
        </authorList>
    </citation>
    <scope>NUCLEOTIDE SEQUENCE [LARGE SCALE GENOMIC DNA]</scope>
    <source>
        <strain evidence="5">Ta-2019</strain>
    </source>
</reference>
<dbReference type="InterPro" id="IPR036020">
    <property type="entry name" value="WW_dom_sf"/>
</dbReference>
<gene>
    <name evidence="5" type="ORF">KI387_027711</name>
</gene>
<dbReference type="Proteomes" id="UP000824469">
    <property type="component" value="Unassembled WGS sequence"/>
</dbReference>
<evidence type="ECO:0000256" key="3">
    <source>
        <dbReference type="ARBA" id="ARBA00022553"/>
    </source>
</evidence>
<accession>A0AA38FXX0</accession>
<comment type="subcellular location">
    <subcellularLocation>
        <location evidence="1">Cytoplasm</location>
    </subcellularLocation>
</comment>
<evidence type="ECO:0000256" key="2">
    <source>
        <dbReference type="ARBA" id="ARBA00022490"/>
    </source>
</evidence>
<proteinExistence type="predicted"/>
<protein>
    <recommendedName>
        <fullName evidence="4">WW domain-containing protein</fullName>
    </recommendedName>
</protein>
<name>A0AA38FXX0_TAXCH</name>
<dbReference type="GO" id="GO:0005737">
    <property type="term" value="C:cytoplasm"/>
    <property type="evidence" value="ECO:0007669"/>
    <property type="project" value="UniProtKB-SubCell"/>
</dbReference>